<sequence length="510" mass="59770">MSERSNKIVFIEKAIIIHGDQYDYSQVVYINNRTKVLITCKQCGFQFLQSPGSHLAGRGCPKCCNKQTHRRVTQDQYICKALQIHNSKFDYSQTQYVDMHKKIKIICPQHGVFEQIAYVHIQGSGCPKCKGEKTRQRLQYNTEYFVSKASEVHNNKYNYSMVDYRGWDKKVKIICPIHGKFYQSPSEHLKGYGCVKCANSHEDRKLNVFEFFERAKVVHQNKYSYVHFVFKDYKTKGMIECPKHGFFWQSPADHLSGRGCMKCKDDKTRQRFLSNTDDFINKAKKVHDDFYDYSLIDYKNAREKVRVICPIHGEFLQTPNAHLHKYGCPKCGADKTIKALIGTTEQFIEKAKEIHGNKYDYSKVEYQRNCIKVCIICPKHGEFFQTPNSHLLGNGCHKCKQTKGEVKIEKFLLDNNIQYQAEFVILHPGYHRRLFKVDFWLPKLYTIIEYNGIQHYEPINFMGGYKRLEGRQKRDNDLIDYCSKNKINLIVIPYTDFNEIESALNDKLSL</sequence>
<dbReference type="InterPro" id="IPR007929">
    <property type="entry name" value="DUF723"/>
</dbReference>
<evidence type="ECO:0008006" key="3">
    <source>
        <dbReference type="Google" id="ProtNLM"/>
    </source>
</evidence>
<evidence type="ECO:0000313" key="1">
    <source>
        <dbReference type="EMBL" id="BCS86591.1"/>
    </source>
</evidence>
<accession>A0ABM7P1I4</accession>
<dbReference type="Proteomes" id="UP001319045">
    <property type="component" value="Chromosome"/>
</dbReference>
<reference evidence="1 2" key="1">
    <citation type="journal article" date="2022" name="Int. J. Syst. Evol. Microbiol.">
        <title>Prevotella herbatica sp. nov., a plant polysaccharide-decomposing anaerobic bacterium isolated from a methanogenic reactor.</title>
        <authorList>
            <person name="Uek A."/>
            <person name="Tonouchi A."/>
            <person name="Kaku N."/>
            <person name="Ueki K."/>
        </authorList>
    </citation>
    <scope>NUCLEOTIDE SEQUENCE [LARGE SCALE GENOMIC DNA]</scope>
    <source>
        <strain evidence="1 2">WR041</strain>
    </source>
</reference>
<evidence type="ECO:0000313" key="2">
    <source>
        <dbReference type="Proteomes" id="UP001319045"/>
    </source>
</evidence>
<gene>
    <name evidence="1" type="ORF">prwr041_24840</name>
</gene>
<dbReference type="EMBL" id="AP024484">
    <property type="protein sequence ID" value="BCS86591.1"/>
    <property type="molecule type" value="Genomic_DNA"/>
</dbReference>
<name>A0ABM7P1I4_9BACT</name>
<dbReference type="RefSeq" id="WP_207154165.1">
    <property type="nucleotide sequence ID" value="NZ_AP024484.1"/>
</dbReference>
<organism evidence="1 2">
    <name type="scientific">Prevotella herbatica</name>
    <dbReference type="NCBI Taxonomy" id="2801997"/>
    <lineage>
        <taxon>Bacteria</taxon>
        <taxon>Pseudomonadati</taxon>
        <taxon>Bacteroidota</taxon>
        <taxon>Bacteroidia</taxon>
        <taxon>Bacteroidales</taxon>
        <taxon>Prevotellaceae</taxon>
        <taxon>Prevotella</taxon>
    </lineage>
</organism>
<proteinExistence type="predicted"/>
<keyword evidence="2" id="KW-1185">Reference proteome</keyword>
<protein>
    <recommendedName>
        <fullName evidence="3">DUF2726 domain-containing protein</fullName>
    </recommendedName>
</protein>
<dbReference type="Gene3D" id="3.40.960.10">
    <property type="entry name" value="VSR Endonuclease"/>
    <property type="match status" value="1"/>
</dbReference>
<dbReference type="Pfam" id="PF05265">
    <property type="entry name" value="DUF723"/>
    <property type="match status" value="1"/>
</dbReference>